<organism evidence="1 2">
    <name type="scientific">Halobacillus litoralis</name>
    <dbReference type="NCBI Taxonomy" id="45668"/>
    <lineage>
        <taxon>Bacteria</taxon>
        <taxon>Bacillati</taxon>
        <taxon>Bacillota</taxon>
        <taxon>Bacilli</taxon>
        <taxon>Bacillales</taxon>
        <taxon>Bacillaceae</taxon>
        <taxon>Halobacillus</taxon>
    </lineage>
</organism>
<dbReference type="Proteomes" id="UP000287756">
    <property type="component" value="Plasmid pLDW-31"/>
</dbReference>
<evidence type="ECO:0000313" key="2">
    <source>
        <dbReference type="Proteomes" id="UP000287756"/>
    </source>
</evidence>
<proteinExistence type="predicted"/>
<name>A0A410MJI2_9BACI</name>
<gene>
    <name evidence="1" type="ORF">HLI_20945</name>
</gene>
<sequence>MKRILILDGHLNYREGFKNLLEVAVVNCKIDALKEFPEPLFLVNKLPNLIIVDPTHYTEEELANLDCFIEYGCKVVFLFMNTDEISLLNYLRKNVQGFLLKSMKTHDLVSRINKILVGERYIHPSIGEVLWDLYQKKEVECTAL</sequence>
<evidence type="ECO:0000313" key="1">
    <source>
        <dbReference type="EMBL" id="QAS54863.1"/>
    </source>
</evidence>
<dbReference type="AlphaFoldDB" id="A0A410MJI2"/>
<reference evidence="1 2" key="1">
    <citation type="submission" date="2018-01" db="EMBL/GenBank/DDBJ databases">
        <title>The whole genome sequencing and assembly of Halobacillus litoralis ERB031 strain.</title>
        <authorList>
            <person name="Lee S.-J."/>
            <person name="Park M.-K."/>
            <person name="Kim J.-Y."/>
            <person name="Lee Y.-J."/>
            <person name="Yi H."/>
            <person name="Bahn Y.-S."/>
            <person name="Kim J.F."/>
            <person name="Lee D.-W."/>
        </authorList>
    </citation>
    <scope>NUCLEOTIDE SEQUENCE [LARGE SCALE GENOMIC DNA]</scope>
    <source>
        <strain evidence="1 2">ERB 031</strain>
        <plasmid evidence="2">pldw-31</plasmid>
    </source>
</reference>
<dbReference type="InterPro" id="IPR011006">
    <property type="entry name" value="CheY-like_superfamily"/>
</dbReference>
<evidence type="ECO:0008006" key="3">
    <source>
        <dbReference type="Google" id="ProtNLM"/>
    </source>
</evidence>
<dbReference type="KEGG" id="hli:HLI_20945"/>
<dbReference type="OrthoDB" id="2972710at2"/>
<dbReference type="SUPFAM" id="SSF52172">
    <property type="entry name" value="CheY-like"/>
    <property type="match status" value="1"/>
</dbReference>
<dbReference type="RefSeq" id="WP_128527091.1">
    <property type="nucleotide sequence ID" value="NZ_CP026119.1"/>
</dbReference>
<protein>
    <recommendedName>
        <fullName evidence="3">Response regulatory domain-containing protein</fullName>
    </recommendedName>
</protein>
<geneLocation type="plasmid" evidence="2">
    <name>pldw-31</name>
</geneLocation>
<dbReference type="Gene3D" id="3.40.50.2300">
    <property type="match status" value="1"/>
</dbReference>
<keyword evidence="1" id="KW-0614">Plasmid</keyword>
<accession>A0A410MJI2</accession>
<dbReference type="EMBL" id="CP026119">
    <property type="protein sequence ID" value="QAS54863.1"/>
    <property type="molecule type" value="Genomic_DNA"/>
</dbReference>